<organism evidence="5 6">
    <name type="scientific">Novilysobacter erysipheiresistens</name>
    <dbReference type="NCBI Taxonomy" id="1749332"/>
    <lineage>
        <taxon>Bacteria</taxon>
        <taxon>Pseudomonadati</taxon>
        <taxon>Pseudomonadota</taxon>
        <taxon>Gammaproteobacteria</taxon>
        <taxon>Lysobacterales</taxon>
        <taxon>Lysobacteraceae</taxon>
        <taxon>Novilysobacter</taxon>
    </lineage>
</organism>
<dbReference type="InterPro" id="IPR025485">
    <property type="entry name" value="DUF4377"/>
</dbReference>
<proteinExistence type="predicted"/>
<feature type="region of interest" description="Disordered" evidence="1">
    <location>
        <begin position="32"/>
        <end position="61"/>
    </location>
</feature>
<dbReference type="Proteomes" id="UP001355056">
    <property type="component" value="Unassembled WGS sequence"/>
</dbReference>
<evidence type="ECO:0000313" key="5">
    <source>
        <dbReference type="EMBL" id="MEG3183772.1"/>
    </source>
</evidence>
<accession>A0ABU7YXW7</accession>
<dbReference type="Pfam" id="PF03724">
    <property type="entry name" value="META"/>
    <property type="match status" value="1"/>
</dbReference>
<reference evidence="5 6" key="1">
    <citation type="journal article" date="2016" name="Int. J. Syst. Evol. Microbiol.">
        <title>Lysobacter erysipheiresistens sp. nov., an antagonist of powdery mildew, isolated from tobacco-cultivated soil.</title>
        <authorList>
            <person name="Xie B."/>
            <person name="Li T."/>
            <person name="Lin X."/>
            <person name="Wang C.J."/>
            <person name="Chen Y.J."/>
            <person name="Liu W.J."/>
            <person name="Zhao Z.W."/>
        </authorList>
    </citation>
    <scope>NUCLEOTIDE SEQUENCE [LARGE SCALE GENOMIC DNA]</scope>
    <source>
        <strain evidence="5 6">RS-LYSO-3</strain>
    </source>
</reference>
<evidence type="ECO:0000259" key="4">
    <source>
        <dbReference type="Pfam" id="PF14302"/>
    </source>
</evidence>
<gene>
    <name evidence="5" type="ORF">SNE34_07095</name>
</gene>
<name>A0ABU7YXW7_9GAMM</name>
<dbReference type="Gene3D" id="2.40.128.270">
    <property type="match status" value="1"/>
</dbReference>
<dbReference type="PROSITE" id="PS51257">
    <property type="entry name" value="PROKAR_LIPOPROTEIN"/>
    <property type="match status" value="1"/>
</dbReference>
<dbReference type="PANTHER" id="PTHR35535:SF2">
    <property type="entry name" value="DUF306 DOMAIN-CONTAINING PROTEIN"/>
    <property type="match status" value="1"/>
</dbReference>
<keyword evidence="6" id="KW-1185">Reference proteome</keyword>
<dbReference type="InterPro" id="IPR038670">
    <property type="entry name" value="HslJ-like_sf"/>
</dbReference>
<dbReference type="PANTHER" id="PTHR35535">
    <property type="entry name" value="HEAT SHOCK PROTEIN HSLJ"/>
    <property type="match status" value="1"/>
</dbReference>
<keyword evidence="2" id="KW-0732">Signal</keyword>
<feature type="domain" description="DUF4377" evidence="4">
    <location>
        <begin position="193"/>
        <end position="277"/>
    </location>
</feature>
<protein>
    <submittedName>
        <fullName evidence="5">META and DUF4377 domain-containing protein</fullName>
    </submittedName>
</protein>
<dbReference type="EMBL" id="JAXGFP010000003">
    <property type="protein sequence ID" value="MEG3183772.1"/>
    <property type="molecule type" value="Genomic_DNA"/>
</dbReference>
<feature type="signal peptide" evidence="2">
    <location>
        <begin position="1"/>
        <end position="27"/>
    </location>
</feature>
<sequence length="284" mass="30257">MATRPMNIRPTTTILALLLPLALAACAAGERAPATEPTAPMPPPENNDTAGPGPGSHMLGGQTWHLQAATDAEGQRIEALFPSYDRALTLAFEDGRVGVSGGCNHIGGSYEVDAQGRLQIGRLNSTMKACAASLMQADKAIGELLAQPLLPRIEETAPPRLKLESADGGSSTWVGEATAETRYGGPGETVFLEVAPQRAACNHPLIPDHQCLQVREIRYADNGIKQPPGEWQPLYGEIEGFEFVAGERKVLRLKKFTRDPVPADASSVAYVLDMVVESEIAPAQ</sequence>
<evidence type="ECO:0000256" key="1">
    <source>
        <dbReference type="SAM" id="MobiDB-lite"/>
    </source>
</evidence>
<feature type="domain" description="DUF306" evidence="3">
    <location>
        <begin position="59"/>
        <end position="169"/>
    </location>
</feature>
<evidence type="ECO:0000256" key="2">
    <source>
        <dbReference type="SAM" id="SignalP"/>
    </source>
</evidence>
<dbReference type="InterPro" id="IPR005184">
    <property type="entry name" value="DUF306_Meta_HslJ"/>
</dbReference>
<evidence type="ECO:0000313" key="6">
    <source>
        <dbReference type="Proteomes" id="UP001355056"/>
    </source>
</evidence>
<evidence type="ECO:0000259" key="3">
    <source>
        <dbReference type="Pfam" id="PF03724"/>
    </source>
</evidence>
<comment type="caution">
    <text evidence="5">The sequence shown here is derived from an EMBL/GenBank/DDBJ whole genome shotgun (WGS) entry which is preliminary data.</text>
</comment>
<dbReference type="RefSeq" id="WP_332616077.1">
    <property type="nucleotide sequence ID" value="NZ_JAXGFP010000003.1"/>
</dbReference>
<dbReference type="InterPro" id="IPR053147">
    <property type="entry name" value="Hsp_HslJ-like"/>
</dbReference>
<feature type="chain" id="PRO_5047299462" evidence="2">
    <location>
        <begin position="28"/>
        <end position="284"/>
    </location>
</feature>
<dbReference type="Pfam" id="PF14302">
    <property type="entry name" value="DUF4377"/>
    <property type="match status" value="1"/>
</dbReference>